<name>A0A0X8H0S1_9FIRM</name>
<gene>
    <name evidence="2" type="ORF">AOC36_08035</name>
</gene>
<dbReference type="EMBL" id="CP013213">
    <property type="protein sequence ID" value="AMC93936.1"/>
    <property type="molecule type" value="Genomic_DNA"/>
</dbReference>
<reference evidence="2 3" key="1">
    <citation type="submission" date="2015-10" db="EMBL/GenBank/DDBJ databases">
        <title>Erysipelothrix larvae sp. LV19 isolated from the larval gut of the rhinoceros beetle, Trypoxylus dichotomus.</title>
        <authorList>
            <person name="Lim S."/>
            <person name="Kim B.-C."/>
        </authorList>
    </citation>
    <scope>NUCLEOTIDE SEQUENCE [LARGE SCALE GENOMIC DNA]</scope>
    <source>
        <strain evidence="2 3">LV19</strain>
    </source>
</reference>
<sequence length="211" mass="23360">MKLGIIGATGKLGTLLMDEALKRHLDVTAIIRNPKKLIQAAPYIEKDILALTHEDITQFDVVISAFGAPQNDPALFDDVTDHLIDIFTNASTRLIIVGGASSLYTDETLTIQLIDTPQIPDFLKVFASPMVNALDKYRNSDINWTFFSPSLKFDAKGPFSHNIRLGQDVVLTNTQGNSILTYPDAAQLLIDEALENKYHKKRFTAVSNLNT</sequence>
<dbReference type="GO" id="GO:0016646">
    <property type="term" value="F:oxidoreductase activity, acting on the CH-NH group of donors, NAD or NADP as acceptor"/>
    <property type="evidence" value="ECO:0007669"/>
    <property type="project" value="TreeGrafter"/>
</dbReference>
<dbReference type="InterPro" id="IPR016040">
    <property type="entry name" value="NAD(P)-bd_dom"/>
</dbReference>
<evidence type="ECO:0000259" key="1">
    <source>
        <dbReference type="Pfam" id="PF13460"/>
    </source>
</evidence>
<organism evidence="2 3">
    <name type="scientific">Erysipelothrix larvae</name>
    <dbReference type="NCBI Taxonomy" id="1514105"/>
    <lineage>
        <taxon>Bacteria</taxon>
        <taxon>Bacillati</taxon>
        <taxon>Bacillota</taxon>
        <taxon>Erysipelotrichia</taxon>
        <taxon>Erysipelotrichales</taxon>
        <taxon>Erysipelotrichaceae</taxon>
        <taxon>Erysipelothrix</taxon>
    </lineage>
</organism>
<dbReference type="SUPFAM" id="SSF51735">
    <property type="entry name" value="NAD(P)-binding Rossmann-fold domains"/>
    <property type="match status" value="1"/>
</dbReference>
<dbReference type="InterPro" id="IPR036291">
    <property type="entry name" value="NAD(P)-bd_dom_sf"/>
</dbReference>
<dbReference type="AlphaFoldDB" id="A0A0X8H0S1"/>
<dbReference type="PANTHER" id="PTHR43355:SF2">
    <property type="entry name" value="FLAVIN REDUCTASE (NADPH)"/>
    <property type="match status" value="1"/>
</dbReference>
<dbReference type="InterPro" id="IPR051606">
    <property type="entry name" value="Polyketide_Oxido-like"/>
</dbReference>
<proteinExistence type="predicted"/>
<dbReference type="Pfam" id="PF13460">
    <property type="entry name" value="NAD_binding_10"/>
    <property type="match status" value="1"/>
</dbReference>
<feature type="domain" description="NAD(P)-binding" evidence="1">
    <location>
        <begin position="7"/>
        <end position="150"/>
    </location>
</feature>
<evidence type="ECO:0000313" key="2">
    <source>
        <dbReference type="EMBL" id="AMC93936.1"/>
    </source>
</evidence>
<keyword evidence="3" id="KW-1185">Reference proteome</keyword>
<dbReference type="RefSeq" id="WP_067633182.1">
    <property type="nucleotide sequence ID" value="NZ_CP013213.1"/>
</dbReference>
<dbReference type="PANTHER" id="PTHR43355">
    <property type="entry name" value="FLAVIN REDUCTASE (NADPH)"/>
    <property type="match status" value="1"/>
</dbReference>
<evidence type="ECO:0000313" key="3">
    <source>
        <dbReference type="Proteomes" id="UP000063781"/>
    </source>
</evidence>
<dbReference type="KEGG" id="erl:AOC36_08035"/>
<accession>A0A0X8H0S1</accession>
<dbReference type="Gene3D" id="3.40.50.720">
    <property type="entry name" value="NAD(P)-binding Rossmann-like Domain"/>
    <property type="match status" value="1"/>
</dbReference>
<dbReference type="OrthoDB" id="9785372at2"/>
<dbReference type="Proteomes" id="UP000063781">
    <property type="component" value="Chromosome"/>
</dbReference>
<dbReference type="STRING" id="1514105.AOC36_08035"/>
<protein>
    <recommendedName>
        <fullName evidence="1">NAD(P)-binding domain-containing protein</fullName>
    </recommendedName>
</protein>